<dbReference type="Proteomes" id="UP000326852">
    <property type="component" value="Unassembled WGS sequence"/>
</dbReference>
<feature type="transmembrane region" description="Helical" evidence="2">
    <location>
        <begin position="51"/>
        <end position="72"/>
    </location>
</feature>
<protein>
    <submittedName>
        <fullName evidence="4">DUF58 domain-containing protein</fullName>
    </submittedName>
</protein>
<keyword evidence="2" id="KW-1133">Transmembrane helix</keyword>
<evidence type="ECO:0000256" key="2">
    <source>
        <dbReference type="SAM" id="Phobius"/>
    </source>
</evidence>
<evidence type="ECO:0000313" key="5">
    <source>
        <dbReference type="Proteomes" id="UP000326852"/>
    </source>
</evidence>
<evidence type="ECO:0000259" key="3">
    <source>
        <dbReference type="Pfam" id="PF01882"/>
    </source>
</evidence>
<reference evidence="4 5" key="1">
    <citation type="submission" date="2019-08" db="EMBL/GenBank/DDBJ databases">
        <title>Arthrobacter sp. nov., isolated from plateau pika and Tibetan wild ass.</title>
        <authorList>
            <person name="Ge Y."/>
        </authorList>
    </citation>
    <scope>NUCLEOTIDE SEQUENCE [LARGE SCALE GENOMIC DNA]</scope>
    <source>
        <strain evidence="4 5">785</strain>
    </source>
</reference>
<proteinExistence type="predicted"/>
<dbReference type="Pfam" id="PF01882">
    <property type="entry name" value="DUF58"/>
    <property type="match status" value="1"/>
</dbReference>
<evidence type="ECO:0000256" key="1">
    <source>
        <dbReference type="SAM" id="MobiDB-lite"/>
    </source>
</evidence>
<feature type="region of interest" description="Disordered" evidence="1">
    <location>
        <begin position="198"/>
        <end position="225"/>
    </location>
</feature>
<keyword evidence="5" id="KW-1185">Reference proteome</keyword>
<keyword evidence="2" id="KW-0812">Transmembrane</keyword>
<feature type="domain" description="DUF58" evidence="3">
    <location>
        <begin position="219"/>
        <end position="263"/>
    </location>
</feature>
<feature type="transmembrane region" description="Helical" evidence="2">
    <location>
        <begin position="21"/>
        <end position="45"/>
    </location>
</feature>
<dbReference type="EMBL" id="VTFX01000005">
    <property type="protein sequence ID" value="KAD3515221.1"/>
    <property type="molecule type" value="Genomic_DNA"/>
</dbReference>
<gene>
    <name evidence="4" type="ORF">GD627_13125</name>
</gene>
<name>A0A5N6MFM3_9MICC</name>
<dbReference type="PANTHER" id="PTHR34351">
    <property type="entry name" value="SLR1927 PROTEIN-RELATED"/>
    <property type="match status" value="1"/>
</dbReference>
<comment type="caution">
    <text evidence="4">The sequence shown here is derived from an EMBL/GenBank/DDBJ whole genome shotgun (WGS) entry which is preliminary data.</text>
</comment>
<keyword evidence="2" id="KW-0472">Membrane</keyword>
<sequence>MPPTVSAAPPKRKATMEAASFTRFFTLRGWGLLCAGAASLLGAAALGRRDLLALAVLLIGLPVLAAALLRLVKPGFDVERTFTPPLVETGTAATVVLRVQSRGAPVSGAVMREGLPFRFGPSPVFRFPSVHAAGNSRSNYEYRLRSSRRGLYGIGPVTADVMDPLGLARMVHTLGGTDSLAVAPAPLELPPTSLFGSLGADGTAASRRRGTPSEDDASTRGYRHGDPMRRVHWAATARHGELMVRQEEPVTAPTASILLDQRLSSYADGAAGTPGNGDLLTSEAFEWAVSAVISCAVFFAEAGYSVRFTDELSRPGLARSPSALDGAETAFRGADGVQNLAEGLAALGLEPSPPPSAGSPPDAAVPFAALDGSGQAPGPLLVIAGRMTPGEALVLAPASRYARQPLILLVTDRPSALRPVLGILREAGWIAAAVPPALPVPAAWSLLDGDRQAVHSGGEPV</sequence>
<dbReference type="PANTHER" id="PTHR34351:SF1">
    <property type="entry name" value="SLR1927 PROTEIN"/>
    <property type="match status" value="1"/>
</dbReference>
<dbReference type="InterPro" id="IPR002881">
    <property type="entry name" value="DUF58"/>
</dbReference>
<dbReference type="RefSeq" id="WP_152272865.1">
    <property type="nucleotide sequence ID" value="NZ_VTFX01000005.1"/>
</dbReference>
<dbReference type="AlphaFoldDB" id="A0A5N6MFM3"/>
<evidence type="ECO:0000313" key="4">
    <source>
        <dbReference type="EMBL" id="KAD3515221.1"/>
    </source>
</evidence>
<organism evidence="4 5">
    <name type="scientific">Arthrobacter yangruifuii</name>
    <dbReference type="NCBI Taxonomy" id="2606616"/>
    <lineage>
        <taxon>Bacteria</taxon>
        <taxon>Bacillati</taxon>
        <taxon>Actinomycetota</taxon>
        <taxon>Actinomycetes</taxon>
        <taxon>Micrococcales</taxon>
        <taxon>Micrococcaceae</taxon>
        <taxon>Arthrobacter</taxon>
    </lineage>
</organism>
<accession>A0A5N6MFM3</accession>